<comment type="caution">
    <text evidence="1">The sequence shown here is derived from an EMBL/GenBank/DDBJ whole genome shotgun (WGS) entry which is preliminary data.</text>
</comment>
<name>A0ACA9N3H5_9GLOM</name>
<organism evidence="1 2">
    <name type="scientific">Racocetra persica</name>
    <dbReference type="NCBI Taxonomy" id="160502"/>
    <lineage>
        <taxon>Eukaryota</taxon>
        <taxon>Fungi</taxon>
        <taxon>Fungi incertae sedis</taxon>
        <taxon>Mucoromycota</taxon>
        <taxon>Glomeromycotina</taxon>
        <taxon>Glomeromycetes</taxon>
        <taxon>Diversisporales</taxon>
        <taxon>Gigasporaceae</taxon>
        <taxon>Racocetra</taxon>
    </lineage>
</organism>
<reference evidence="1" key="1">
    <citation type="submission" date="2021-06" db="EMBL/GenBank/DDBJ databases">
        <authorList>
            <person name="Kallberg Y."/>
            <person name="Tangrot J."/>
            <person name="Rosling A."/>
        </authorList>
    </citation>
    <scope>NUCLEOTIDE SEQUENCE</scope>
    <source>
        <strain evidence="1">MA461A</strain>
    </source>
</reference>
<gene>
    <name evidence="1" type="ORF">RPERSI_LOCUS7152</name>
</gene>
<proteinExistence type="predicted"/>
<dbReference type="Proteomes" id="UP000789920">
    <property type="component" value="Unassembled WGS sequence"/>
</dbReference>
<feature type="non-terminal residue" evidence="1">
    <location>
        <position position="112"/>
    </location>
</feature>
<accession>A0ACA9N3H5</accession>
<dbReference type="EMBL" id="CAJVQC010011846">
    <property type="protein sequence ID" value="CAG8632012.1"/>
    <property type="molecule type" value="Genomic_DNA"/>
</dbReference>
<evidence type="ECO:0000313" key="1">
    <source>
        <dbReference type="EMBL" id="CAG8632012.1"/>
    </source>
</evidence>
<keyword evidence="2" id="KW-1185">Reference proteome</keyword>
<protein>
    <submittedName>
        <fullName evidence="1">16810_t:CDS:1</fullName>
    </submittedName>
</protein>
<evidence type="ECO:0000313" key="2">
    <source>
        <dbReference type="Proteomes" id="UP000789920"/>
    </source>
</evidence>
<sequence>MITPSDRINENKEYKNSFYVDDEKLFCTFCKVIVNHRNKFLLDQHLNTSKHRLNECKAKDPEGTSQITFDSNTCWEEREMINVDLVHALTQANILLEKIDKLKPFLLKHCKN</sequence>